<accession>A0ABW5E024</accession>
<evidence type="ECO:0000256" key="2">
    <source>
        <dbReference type="ARBA" id="ARBA00004377"/>
    </source>
</evidence>
<evidence type="ECO:0000256" key="7">
    <source>
        <dbReference type="ARBA" id="ARBA00022519"/>
    </source>
</evidence>
<dbReference type="InterPro" id="IPR052075">
    <property type="entry name" value="Heme_exporter_D"/>
</dbReference>
<evidence type="ECO:0000256" key="4">
    <source>
        <dbReference type="ARBA" id="ARBA00016461"/>
    </source>
</evidence>
<organism evidence="13 14">
    <name type="scientific">Lacibacterium aquatile</name>
    <dbReference type="NCBI Taxonomy" id="1168082"/>
    <lineage>
        <taxon>Bacteria</taxon>
        <taxon>Pseudomonadati</taxon>
        <taxon>Pseudomonadota</taxon>
        <taxon>Alphaproteobacteria</taxon>
        <taxon>Rhodospirillales</taxon>
        <taxon>Rhodospirillaceae</taxon>
    </lineage>
</organism>
<comment type="subcellular location">
    <subcellularLocation>
        <location evidence="2 12">Cell inner membrane</location>
        <topology evidence="2 12">Single-pass membrane protein</topology>
    </subcellularLocation>
</comment>
<keyword evidence="5 12" id="KW-0813">Transport</keyword>
<dbReference type="InterPro" id="IPR007078">
    <property type="entry name" value="Haem_export_protD_CcmD"/>
</dbReference>
<dbReference type="Proteomes" id="UP001597295">
    <property type="component" value="Unassembled WGS sequence"/>
</dbReference>
<keyword evidence="9 12" id="KW-0201">Cytochrome c-type biogenesis</keyword>
<keyword evidence="14" id="KW-1185">Reference proteome</keyword>
<feature type="transmembrane region" description="Helical" evidence="12">
    <location>
        <begin position="12"/>
        <end position="31"/>
    </location>
</feature>
<dbReference type="Pfam" id="PF04995">
    <property type="entry name" value="CcmD"/>
    <property type="match status" value="1"/>
</dbReference>
<dbReference type="EMBL" id="JBHUIP010000016">
    <property type="protein sequence ID" value="MFD2265546.1"/>
    <property type="molecule type" value="Genomic_DNA"/>
</dbReference>
<keyword evidence="7 12" id="KW-0997">Cell inner membrane</keyword>
<proteinExistence type="inferred from homology"/>
<evidence type="ECO:0000313" key="14">
    <source>
        <dbReference type="Proteomes" id="UP001597295"/>
    </source>
</evidence>
<sequence>MSAFFAMGGYAAFVWPTYGLAAALIVGLIVWTHRRHARAVKAVAELDARRPARARKGAV</sequence>
<evidence type="ECO:0000256" key="3">
    <source>
        <dbReference type="ARBA" id="ARBA00008741"/>
    </source>
</evidence>
<dbReference type="PANTHER" id="PTHR37531">
    <property type="entry name" value="HEME EXPORTER PROTEIN D"/>
    <property type="match status" value="1"/>
</dbReference>
<keyword evidence="10 12" id="KW-1133">Transmembrane helix</keyword>
<comment type="similarity">
    <text evidence="3 12">Belongs to the CcmD/CycX/HelD family.</text>
</comment>
<reference evidence="14" key="1">
    <citation type="journal article" date="2019" name="Int. J. Syst. Evol. Microbiol.">
        <title>The Global Catalogue of Microorganisms (GCM) 10K type strain sequencing project: providing services to taxonomists for standard genome sequencing and annotation.</title>
        <authorList>
            <consortium name="The Broad Institute Genomics Platform"/>
            <consortium name="The Broad Institute Genome Sequencing Center for Infectious Disease"/>
            <person name="Wu L."/>
            <person name="Ma J."/>
        </authorList>
    </citation>
    <scope>NUCLEOTIDE SEQUENCE [LARGE SCALE GENOMIC DNA]</scope>
    <source>
        <strain evidence="14">CGMCC 1.19062</strain>
    </source>
</reference>
<keyword evidence="11 12" id="KW-0472">Membrane</keyword>
<comment type="function">
    <text evidence="1 12">Required for the export of heme to the periplasm for the biogenesis of c-type cytochromes.</text>
</comment>
<evidence type="ECO:0000256" key="9">
    <source>
        <dbReference type="ARBA" id="ARBA00022748"/>
    </source>
</evidence>
<evidence type="ECO:0000256" key="10">
    <source>
        <dbReference type="ARBA" id="ARBA00022989"/>
    </source>
</evidence>
<dbReference type="NCBIfam" id="TIGR03141">
    <property type="entry name" value="cytochro_ccmD"/>
    <property type="match status" value="1"/>
</dbReference>
<evidence type="ECO:0000313" key="13">
    <source>
        <dbReference type="EMBL" id="MFD2265546.1"/>
    </source>
</evidence>
<keyword evidence="8 12" id="KW-0812">Transmembrane</keyword>
<keyword evidence="6 12" id="KW-1003">Cell membrane</keyword>
<evidence type="ECO:0000256" key="11">
    <source>
        <dbReference type="ARBA" id="ARBA00023136"/>
    </source>
</evidence>
<evidence type="ECO:0000256" key="6">
    <source>
        <dbReference type="ARBA" id="ARBA00022475"/>
    </source>
</evidence>
<evidence type="ECO:0000256" key="12">
    <source>
        <dbReference type="RuleBase" id="RU363101"/>
    </source>
</evidence>
<evidence type="ECO:0000256" key="1">
    <source>
        <dbReference type="ARBA" id="ARBA00002442"/>
    </source>
</evidence>
<name>A0ABW5E024_9PROT</name>
<dbReference type="RefSeq" id="WP_379878997.1">
    <property type="nucleotide sequence ID" value="NZ_JBHUIP010000016.1"/>
</dbReference>
<evidence type="ECO:0000256" key="8">
    <source>
        <dbReference type="ARBA" id="ARBA00022692"/>
    </source>
</evidence>
<protein>
    <recommendedName>
        <fullName evidence="4 12">Heme exporter protein D</fullName>
    </recommendedName>
</protein>
<gene>
    <name evidence="13" type="primary">ccmD</name>
    <name evidence="13" type="ORF">ACFSM5_21770</name>
</gene>
<dbReference type="PANTHER" id="PTHR37531:SF1">
    <property type="entry name" value="HEME EXPORTER PROTEIN D"/>
    <property type="match status" value="1"/>
</dbReference>
<comment type="caution">
    <text evidence="13">The sequence shown here is derived from an EMBL/GenBank/DDBJ whole genome shotgun (WGS) entry which is preliminary data.</text>
</comment>
<evidence type="ECO:0000256" key="5">
    <source>
        <dbReference type="ARBA" id="ARBA00022448"/>
    </source>
</evidence>